<feature type="transmembrane region" description="Helical" evidence="1">
    <location>
        <begin position="457"/>
        <end position="475"/>
    </location>
</feature>
<dbReference type="AlphaFoldDB" id="A0A2T9X2D1"/>
<feature type="transmembrane region" description="Helical" evidence="1">
    <location>
        <begin position="359"/>
        <end position="384"/>
    </location>
</feature>
<reference evidence="3 4" key="1">
    <citation type="journal article" date="2015" name="Appl. Environ. Microbiol.">
        <title>Nanoarchaeota, Their Sulfolobales Host, and Nanoarchaeota Virus Distribution across Yellowstone National Park Hot Springs.</title>
        <authorList>
            <person name="Munson-McGee J.H."/>
            <person name="Field E.K."/>
            <person name="Bateson M."/>
            <person name="Rooney C."/>
            <person name="Stepanauskas R."/>
            <person name="Young M.J."/>
        </authorList>
    </citation>
    <scope>NUCLEOTIDE SEQUENCE [LARGE SCALE GENOMIC DNA]</scope>
    <source>
        <strain evidence="3">SCGC AC-742_N10</strain>
    </source>
</reference>
<feature type="domain" description="NADH:quinone oxidoreductase/Mrp antiporter transmembrane" evidence="2">
    <location>
        <begin position="86"/>
        <end position="320"/>
    </location>
</feature>
<keyword evidence="1" id="KW-0812">Transmembrane</keyword>
<feature type="transmembrane region" description="Helical" evidence="1">
    <location>
        <begin position="555"/>
        <end position="575"/>
    </location>
</feature>
<feature type="transmembrane region" description="Helical" evidence="1">
    <location>
        <begin position="282"/>
        <end position="304"/>
    </location>
</feature>
<evidence type="ECO:0000313" key="4">
    <source>
        <dbReference type="Proteomes" id="UP000245638"/>
    </source>
</evidence>
<feature type="transmembrane region" description="Helical" evidence="1">
    <location>
        <begin position="92"/>
        <end position="110"/>
    </location>
</feature>
<dbReference type="Pfam" id="PF00361">
    <property type="entry name" value="Proton_antipo_M"/>
    <property type="match status" value="1"/>
</dbReference>
<evidence type="ECO:0000313" key="3">
    <source>
        <dbReference type="EMBL" id="PVU74258.1"/>
    </source>
</evidence>
<name>A0A2T9X2D1_9CREN</name>
<dbReference type="PANTHER" id="PTHR43373">
    <property type="entry name" value="NA(+)/H(+) ANTIPORTER SUBUNIT"/>
    <property type="match status" value="1"/>
</dbReference>
<keyword evidence="1" id="KW-0472">Membrane</keyword>
<protein>
    <submittedName>
        <fullName evidence="3">Hydrogenase 4 subunit B</fullName>
    </submittedName>
</protein>
<accession>A0A2T9X2D1</accession>
<keyword evidence="1" id="KW-1133">Transmembrane helix</keyword>
<dbReference type="NCBIfam" id="NF005046">
    <property type="entry name" value="PRK06459.1"/>
    <property type="match status" value="1"/>
</dbReference>
<dbReference type="Proteomes" id="UP000245638">
    <property type="component" value="Unassembled WGS sequence"/>
</dbReference>
<feature type="transmembrane region" description="Helical" evidence="1">
    <location>
        <begin position="156"/>
        <end position="178"/>
    </location>
</feature>
<feature type="transmembrane region" description="Helical" evidence="1">
    <location>
        <begin position="27"/>
        <end position="54"/>
    </location>
</feature>
<organism evidence="3 4">
    <name type="scientific">Acidianus hospitalis</name>
    <dbReference type="NCBI Taxonomy" id="563177"/>
    <lineage>
        <taxon>Archaea</taxon>
        <taxon>Thermoproteota</taxon>
        <taxon>Thermoprotei</taxon>
        <taxon>Sulfolobales</taxon>
        <taxon>Sulfolobaceae</taxon>
        <taxon>Acidianus</taxon>
    </lineage>
</organism>
<dbReference type="InterPro" id="IPR050616">
    <property type="entry name" value="CPA3_Na-H_Antiporter_A"/>
</dbReference>
<feature type="transmembrane region" description="Helical" evidence="1">
    <location>
        <begin position="117"/>
        <end position="136"/>
    </location>
</feature>
<dbReference type="PANTHER" id="PTHR43373:SF1">
    <property type="entry name" value="NA(+)_H(+) ANTIPORTER SUBUNIT A"/>
    <property type="match status" value="1"/>
</dbReference>
<feature type="transmembrane region" description="Helical" evidence="1">
    <location>
        <begin position="190"/>
        <end position="209"/>
    </location>
</feature>
<feature type="transmembrane region" description="Helical" evidence="1">
    <location>
        <begin position="404"/>
        <end position="425"/>
    </location>
</feature>
<evidence type="ECO:0000256" key="1">
    <source>
        <dbReference type="SAM" id="Phobius"/>
    </source>
</evidence>
<proteinExistence type="predicted"/>
<evidence type="ECO:0000259" key="2">
    <source>
        <dbReference type="Pfam" id="PF00361"/>
    </source>
</evidence>
<feature type="transmembrane region" description="Helical" evidence="1">
    <location>
        <begin position="221"/>
        <end position="242"/>
    </location>
</feature>
<dbReference type="InterPro" id="IPR001750">
    <property type="entry name" value="ND/Mrp_TM"/>
</dbReference>
<feature type="transmembrane region" description="Helical" evidence="1">
    <location>
        <begin position="325"/>
        <end position="347"/>
    </location>
</feature>
<sequence length="576" mass="62974">MLQLLILFLLLVSIVISLFNRKIGYSLLGIASALIIYQGLHCIFFLIAGIVWLLSSAFSIFYDNYGKWLSPLFITSILGMYIVLISNNYLEFLAGWEIMSIPAYAIIGLNKKIDYPAFTFMAFGELSTVLILSAFIYSYSITDNIYFTELSSPLPFIISTFGFIVKMGIFPFLVMEWLPIAHGSAPANSSAILSATMTLMGVYGIIKIASLTQRTIVTQDFGFILLGMGSFSVFFGALYAYVSEHVKGLLAFSTIENNGSILTGIGVYLISQGVLSQFALDVTLVFALAHSIAKTGLFFISGSVEGESLTYIKIAKSLRGKIGGILLASSMSGLLPNIGGVAAWGLLESLFMLAYVEHSVLSIIPIISGSIVAMGEGLATGALIKFISYTQIFKLGKTEGSAKVSIVLLVGIIVLLLGSVSYIFFRGFTAGAPCLGMLEGLLIISSYGEPFGGISPLYVLLLLFVISLVTFGIFGKPKIRRSETWNNGEKIEDQYSSFALANNIRMMLSKLLRTKILENEVVFSADIFWEAMYSLAKAYKKFSRILSTSYMNSSLSYYIFYMILAFIIITLLAVII</sequence>
<feature type="transmembrane region" description="Helical" evidence="1">
    <location>
        <begin position="66"/>
        <end position="86"/>
    </location>
</feature>
<comment type="caution">
    <text evidence="3">The sequence shown here is derived from an EMBL/GenBank/DDBJ whole genome shotgun (WGS) entry which is preliminary data.</text>
</comment>
<gene>
    <name evidence="3" type="ORF">DDW13_08200</name>
</gene>
<dbReference type="EMBL" id="QEFD01000231">
    <property type="protein sequence ID" value="PVU74258.1"/>
    <property type="molecule type" value="Genomic_DNA"/>
</dbReference>